<evidence type="ECO:0000256" key="1">
    <source>
        <dbReference type="SAM" id="MobiDB-lite"/>
    </source>
</evidence>
<dbReference type="EMBL" id="CAJVQB010086483">
    <property type="protein sequence ID" value="CAG8847162.1"/>
    <property type="molecule type" value="Genomic_DNA"/>
</dbReference>
<evidence type="ECO:0000313" key="2">
    <source>
        <dbReference type="EMBL" id="CAG8847162.1"/>
    </source>
</evidence>
<protein>
    <submittedName>
        <fullName evidence="2">35603_t:CDS:1</fullName>
    </submittedName>
</protein>
<dbReference type="Proteomes" id="UP000789901">
    <property type="component" value="Unassembled WGS sequence"/>
</dbReference>
<feature type="compositionally biased region" description="Basic and acidic residues" evidence="1">
    <location>
        <begin position="70"/>
        <end position="86"/>
    </location>
</feature>
<accession>A0ABN7X5K8</accession>
<proteinExistence type="predicted"/>
<keyword evidence="3" id="KW-1185">Reference proteome</keyword>
<name>A0ABN7X5K8_GIGMA</name>
<sequence length="97" mass="11456">NLPKWEFTNHKQRYQACQAAQKSLEKCQTISCNKTITEIQALLLDLNQEQLDNIYKRLIELSKNEIINNKEQESSHDNRISKEKFQKKNNLFNSTTT</sequence>
<organism evidence="2 3">
    <name type="scientific">Gigaspora margarita</name>
    <dbReference type="NCBI Taxonomy" id="4874"/>
    <lineage>
        <taxon>Eukaryota</taxon>
        <taxon>Fungi</taxon>
        <taxon>Fungi incertae sedis</taxon>
        <taxon>Mucoromycota</taxon>
        <taxon>Glomeromycotina</taxon>
        <taxon>Glomeromycetes</taxon>
        <taxon>Diversisporales</taxon>
        <taxon>Gigasporaceae</taxon>
        <taxon>Gigaspora</taxon>
    </lineage>
</organism>
<evidence type="ECO:0000313" key="3">
    <source>
        <dbReference type="Proteomes" id="UP000789901"/>
    </source>
</evidence>
<feature type="compositionally biased region" description="Polar residues" evidence="1">
    <location>
        <begin position="88"/>
        <end position="97"/>
    </location>
</feature>
<comment type="caution">
    <text evidence="2">The sequence shown here is derived from an EMBL/GenBank/DDBJ whole genome shotgun (WGS) entry which is preliminary data.</text>
</comment>
<feature type="region of interest" description="Disordered" evidence="1">
    <location>
        <begin position="70"/>
        <end position="97"/>
    </location>
</feature>
<reference evidence="2 3" key="1">
    <citation type="submission" date="2021-06" db="EMBL/GenBank/DDBJ databases">
        <authorList>
            <person name="Kallberg Y."/>
            <person name="Tangrot J."/>
            <person name="Rosling A."/>
        </authorList>
    </citation>
    <scope>NUCLEOTIDE SEQUENCE [LARGE SCALE GENOMIC DNA]</scope>
    <source>
        <strain evidence="2 3">120-4 pot B 10/14</strain>
    </source>
</reference>
<feature type="non-terminal residue" evidence="2">
    <location>
        <position position="1"/>
    </location>
</feature>
<gene>
    <name evidence="2" type="ORF">GMARGA_LOCUS38524</name>
</gene>